<sequence>MSVNGKVIPHTPLAVDFWQVRKCPHTRLFFLSHMHSDHIVCLTSTWSNWPIYCSPTTATLLKLKTQIKEQWIHPLELDTPHLLPLDEIGKEKLTVTLMDAKHCPGAVMFFFQGYFGSILYTADFRYCPTMLRNPCLTSTTIDVLYLDNTNCDPNRSLPSRKQATQQIKEIIRSHPQHEIVIGLYTLGKESLLVELAKEFKTWIEVTIERMETLKVLDLPDVFTTDPGAGRIRVVDQSKIGCFSLNQWNTEHPTLAIIPTSRNIVLSHPDLYVVPYSDHSSYQELEEFVFALEPTSLLPIVGEYLPASLSALLPNKKRHEILVPESVQHYMRQKFDSPLSTLTLNNLRRRPFQPPVPKGVVFDSPAKGSKRSYDDIFVDEPHCLKHDASGGEMERENGENNSDCVPTDSYGKLTTNEGRQEAGGIYSHNNVQTISENMLMTESVSLTELTQSHTAADQNLENSNDLEMNGNSAGEHIQLNHRSSHGEYPIHYRENDYEENSSTLSDDEIMTQYKTYGIIQNDGISKSSDFNLSQHSGCGNNSNNCTVSSQRSPRHDCCTLCKTINTMTEETLLELENSLLNNLPFQEEDFQICSLQPGRFSPDTSTFLNM</sequence>
<dbReference type="GeneID" id="103384630"/>
<dbReference type="STRING" id="244447.ENSCSEP00000002582"/>
<evidence type="ECO:0000313" key="18">
    <source>
        <dbReference type="Ensembl" id="ENSCSEP00000002585.1"/>
    </source>
</evidence>
<dbReference type="CDD" id="cd16273">
    <property type="entry name" value="SNM1A-1C-like_MBL-fold"/>
    <property type="match status" value="1"/>
</dbReference>
<evidence type="ECO:0000256" key="1">
    <source>
        <dbReference type="ARBA" id="ARBA00001526"/>
    </source>
</evidence>
<evidence type="ECO:0000256" key="2">
    <source>
        <dbReference type="ARBA" id="ARBA00004123"/>
    </source>
</evidence>
<dbReference type="InterPro" id="IPR011084">
    <property type="entry name" value="DRMBL"/>
</dbReference>
<evidence type="ECO:0000256" key="7">
    <source>
        <dbReference type="ARBA" id="ARBA00022722"/>
    </source>
</evidence>
<dbReference type="Gene3D" id="3.60.15.10">
    <property type="entry name" value="Ribonuclease Z/Hydroxyacylglutathione hydrolase-like"/>
    <property type="match status" value="1"/>
</dbReference>
<dbReference type="PANTHER" id="PTHR23240">
    <property type="entry name" value="DNA CROSS-LINK REPAIR PROTEIN PSO2/SNM1-RELATED"/>
    <property type="match status" value="1"/>
</dbReference>
<reference evidence="18 19" key="1">
    <citation type="journal article" date="2014" name="Nat. Genet.">
        <title>Whole-genome sequence of a flatfish provides insights into ZW sex chromosome evolution and adaptation to a benthic lifestyle.</title>
        <authorList>
            <person name="Chen S."/>
            <person name="Zhang G."/>
            <person name="Shao C."/>
            <person name="Huang Q."/>
            <person name="Liu G."/>
            <person name="Zhang P."/>
            <person name="Song W."/>
            <person name="An N."/>
            <person name="Chalopin D."/>
            <person name="Volff J.N."/>
            <person name="Hong Y."/>
            <person name="Li Q."/>
            <person name="Sha Z."/>
            <person name="Zhou H."/>
            <person name="Xie M."/>
            <person name="Yu Q."/>
            <person name="Liu Y."/>
            <person name="Xiang H."/>
            <person name="Wang N."/>
            <person name="Wu K."/>
            <person name="Yang C."/>
            <person name="Zhou Q."/>
            <person name="Liao X."/>
            <person name="Yang L."/>
            <person name="Hu Q."/>
            <person name="Zhang J."/>
            <person name="Meng L."/>
            <person name="Jin L."/>
            <person name="Tian Y."/>
            <person name="Lian J."/>
            <person name="Yang J."/>
            <person name="Miao G."/>
            <person name="Liu S."/>
            <person name="Liang Z."/>
            <person name="Yan F."/>
            <person name="Li Y."/>
            <person name="Sun B."/>
            <person name="Zhang H."/>
            <person name="Zhang J."/>
            <person name="Zhu Y."/>
            <person name="Du M."/>
            <person name="Zhao Y."/>
            <person name="Schartl M."/>
            <person name="Tang Q."/>
            <person name="Wang J."/>
        </authorList>
    </citation>
    <scope>NUCLEOTIDE SEQUENCE</scope>
</reference>
<evidence type="ECO:0000256" key="11">
    <source>
        <dbReference type="ARBA" id="ARBA00022895"/>
    </source>
</evidence>
<keyword evidence="11" id="KW-0779">Telomere</keyword>
<dbReference type="RefSeq" id="XP_024915505.1">
    <property type="nucleotide sequence ID" value="XM_025059737.1"/>
</dbReference>
<dbReference type="GO" id="GO:0000781">
    <property type="term" value="C:chromosome, telomeric region"/>
    <property type="evidence" value="ECO:0007669"/>
    <property type="project" value="UniProtKB-SubCell"/>
</dbReference>
<dbReference type="AlphaFoldDB" id="A0A3P8UQQ8"/>
<evidence type="ECO:0000256" key="4">
    <source>
        <dbReference type="ARBA" id="ARBA00010304"/>
    </source>
</evidence>
<dbReference type="Ensembl" id="ENSCSET00000002625.1">
    <property type="protein sequence ID" value="ENSCSEP00000002585.1"/>
    <property type="gene ID" value="ENSCSEG00000001718.1"/>
</dbReference>
<evidence type="ECO:0000256" key="14">
    <source>
        <dbReference type="ARBA" id="ARBA00039555"/>
    </source>
</evidence>
<dbReference type="GO" id="GO:0000723">
    <property type="term" value="P:telomere maintenance"/>
    <property type="evidence" value="ECO:0007669"/>
    <property type="project" value="TreeGrafter"/>
</dbReference>
<evidence type="ECO:0000259" key="17">
    <source>
        <dbReference type="Pfam" id="PF07522"/>
    </source>
</evidence>
<keyword evidence="7" id="KW-0540">Nuclease</keyword>
<accession>A0A3P8UQQ8</accession>
<keyword evidence="19" id="KW-1185">Reference proteome</keyword>
<comment type="catalytic activity">
    <reaction evidence="1">
        <text>a beta-lactam + H2O = a substituted beta-amino acid</text>
        <dbReference type="Rhea" id="RHEA:20401"/>
        <dbReference type="ChEBI" id="CHEBI:15377"/>
        <dbReference type="ChEBI" id="CHEBI:35627"/>
        <dbReference type="ChEBI" id="CHEBI:140347"/>
        <dbReference type="EC" id="3.5.2.6"/>
    </reaction>
</comment>
<dbReference type="CTD" id="64858"/>
<evidence type="ECO:0000256" key="8">
    <source>
        <dbReference type="ARBA" id="ARBA00022763"/>
    </source>
</evidence>
<dbReference type="GO" id="GO:0003684">
    <property type="term" value="F:damaged DNA binding"/>
    <property type="evidence" value="ECO:0007669"/>
    <property type="project" value="TreeGrafter"/>
</dbReference>
<dbReference type="GO" id="GO:0036297">
    <property type="term" value="P:interstrand cross-link repair"/>
    <property type="evidence" value="ECO:0007669"/>
    <property type="project" value="TreeGrafter"/>
</dbReference>
<dbReference type="OrthoDB" id="262529at2759"/>
<dbReference type="Proteomes" id="UP000265120">
    <property type="component" value="Chromosome 10"/>
</dbReference>
<feature type="domain" description="DNA repair metallo-beta-lactamase" evidence="17">
    <location>
        <begin position="264"/>
        <end position="300"/>
    </location>
</feature>
<dbReference type="FunFam" id="3.40.50.12650:FF:000003">
    <property type="entry name" value="DNA cross-link repair 1B"/>
    <property type="match status" value="1"/>
</dbReference>
<dbReference type="InterPro" id="IPR036866">
    <property type="entry name" value="RibonucZ/Hydroxyglut_hydro"/>
</dbReference>
<keyword evidence="6" id="KW-0158">Chromosome</keyword>
<dbReference type="PANTHER" id="PTHR23240:SF26">
    <property type="entry name" value="5' EXONUCLEASE APOLLO"/>
    <property type="match status" value="1"/>
</dbReference>
<evidence type="ECO:0000256" key="6">
    <source>
        <dbReference type="ARBA" id="ARBA00022454"/>
    </source>
</evidence>
<organism evidence="18 19">
    <name type="scientific">Cynoglossus semilaevis</name>
    <name type="common">Tongue sole</name>
    <dbReference type="NCBI Taxonomy" id="244447"/>
    <lineage>
        <taxon>Eukaryota</taxon>
        <taxon>Metazoa</taxon>
        <taxon>Chordata</taxon>
        <taxon>Craniata</taxon>
        <taxon>Vertebrata</taxon>
        <taxon>Euteleostomi</taxon>
        <taxon>Actinopterygii</taxon>
        <taxon>Neopterygii</taxon>
        <taxon>Teleostei</taxon>
        <taxon>Neoteleostei</taxon>
        <taxon>Acanthomorphata</taxon>
        <taxon>Carangaria</taxon>
        <taxon>Pleuronectiformes</taxon>
        <taxon>Pleuronectoidei</taxon>
        <taxon>Cynoglossidae</taxon>
        <taxon>Cynoglossinae</taxon>
        <taxon>Cynoglossus</taxon>
    </lineage>
</organism>
<keyword evidence="13" id="KW-0539">Nucleus</keyword>
<evidence type="ECO:0000256" key="15">
    <source>
        <dbReference type="ARBA" id="ARBA00041693"/>
    </source>
</evidence>
<dbReference type="SUPFAM" id="SSF56281">
    <property type="entry name" value="Metallo-hydrolase/oxidoreductase"/>
    <property type="match status" value="1"/>
</dbReference>
<keyword evidence="10" id="KW-0269">Exonuclease</keyword>
<dbReference type="Gene3D" id="3.40.50.12650">
    <property type="match status" value="1"/>
</dbReference>
<dbReference type="GeneTree" id="ENSGT00940000158175"/>
<protein>
    <recommendedName>
        <fullName evidence="14">5' exonuclease Apollo</fullName>
        <ecNumber evidence="5">3.5.2.6</ecNumber>
    </recommendedName>
    <alternativeName>
        <fullName evidence="15">DNA cross-link repair 1B protein</fullName>
    </alternativeName>
    <alternativeName>
        <fullName evidence="16">SNM1 homolog B</fullName>
    </alternativeName>
</protein>
<dbReference type="GO" id="GO:0035312">
    <property type="term" value="F:5'-3' DNA exonuclease activity"/>
    <property type="evidence" value="ECO:0007669"/>
    <property type="project" value="TreeGrafter"/>
</dbReference>
<dbReference type="Ensembl" id="ENSCSET00000002622.1">
    <property type="protein sequence ID" value="ENSCSEP00000002582.1"/>
    <property type="gene ID" value="ENSCSEG00000001718.1"/>
</dbReference>
<keyword evidence="8" id="KW-0227">DNA damage</keyword>
<evidence type="ECO:0000256" key="10">
    <source>
        <dbReference type="ARBA" id="ARBA00022839"/>
    </source>
</evidence>
<dbReference type="GO" id="GO:0008800">
    <property type="term" value="F:beta-lactamase activity"/>
    <property type="evidence" value="ECO:0007669"/>
    <property type="project" value="UniProtKB-EC"/>
</dbReference>
<evidence type="ECO:0000256" key="5">
    <source>
        <dbReference type="ARBA" id="ARBA00012865"/>
    </source>
</evidence>
<dbReference type="EC" id="3.5.2.6" evidence="5"/>
<keyword evidence="9" id="KW-0378">Hydrolase</keyword>
<dbReference type="GO" id="GO:0005634">
    <property type="term" value="C:nucleus"/>
    <property type="evidence" value="ECO:0007669"/>
    <property type="project" value="UniProtKB-SubCell"/>
</dbReference>
<comment type="subcellular location">
    <subcellularLocation>
        <location evidence="3">Chromosome</location>
        <location evidence="3">Telomere</location>
    </subcellularLocation>
    <subcellularLocation>
        <location evidence="2">Nucleus</location>
    </subcellularLocation>
</comment>
<comment type="similarity">
    <text evidence="4">Belongs to the DNA repair metallo-beta-lactamase (DRMBL) family.</text>
</comment>
<evidence type="ECO:0000256" key="13">
    <source>
        <dbReference type="ARBA" id="ARBA00023242"/>
    </source>
</evidence>
<dbReference type="OMA" id="PQHEIVI"/>
<dbReference type="GO" id="GO:0006303">
    <property type="term" value="P:double-strand break repair via nonhomologous end joining"/>
    <property type="evidence" value="ECO:0007669"/>
    <property type="project" value="TreeGrafter"/>
</dbReference>
<keyword evidence="12" id="KW-0234">DNA repair</keyword>
<evidence type="ECO:0000256" key="9">
    <source>
        <dbReference type="ARBA" id="ARBA00022801"/>
    </source>
</evidence>
<evidence type="ECO:0000256" key="3">
    <source>
        <dbReference type="ARBA" id="ARBA00004574"/>
    </source>
</evidence>
<evidence type="ECO:0000256" key="16">
    <source>
        <dbReference type="ARBA" id="ARBA00042738"/>
    </source>
</evidence>
<name>A0A3P8UQQ8_CYNSE</name>
<evidence type="ECO:0000313" key="19">
    <source>
        <dbReference type="Proteomes" id="UP000265120"/>
    </source>
</evidence>
<reference evidence="18" key="2">
    <citation type="submission" date="2025-05" db="UniProtKB">
        <authorList>
            <consortium name="Ensembl"/>
        </authorList>
    </citation>
    <scope>IDENTIFICATION</scope>
</reference>
<evidence type="ECO:0000256" key="12">
    <source>
        <dbReference type="ARBA" id="ARBA00023204"/>
    </source>
</evidence>
<proteinExistence type="inferred from homology"/>
<dbReference type="Pfam" id="PF07522">
    <property type="entry name" value="DRMBL"/>
    <property type="match status" value="1"/>
</dbReference>